<proteinExistence type="predicted"/>
<sequence>MSLILLLPLIIAAAYALTLPRLPTIKNVSGVAAAGKANIEGSGELGNIDVNFTGIVGAGTVTFRNKRQGVNHCVSMHVCFSDDDCFGGTCSGAFVGTCLCTGCVAEAQ</sequence>
<accession>A0A183GJY9</accession>
<organism evidence="3 4">
    <name type="scientific">Heligmosomoides polygyrus</name>
    <name type="common">Parasitic roundworm</name>
    <dbReference type="NCBI Taxonomy" id="6339"/>
    <lineage>
        <taxon>Eukaryota</taxon>
        <taxon>Metazoa</taxon>
        <taxon>Ecdysozoa</taxon>
        <taxon>Nematoda</taxon>
        <taxon>Chromadorea</taxon>
        <taxon>Rhabditida</taxon>
        <taxon>Rhabditina</taxon>
        <taxon>Rhabditomorpha</taxon>
        <taxon>Strongyloidea</taxon>
        <taxon>Heligmosomidae</taxon>
        <taxon>Heligmosomoides</taxon>
    </lineage>
</organism>
<feature type="chain" id="PRO_5044552145" evidence="1">
    <location>
        <begin position="17"/>
        <end position="108"/>
    </location>
</feature>
<evidence type="ECO:0000313" key="3">
    <source>
        <dbReference type="Proteomes" id="UP000050761"/>
    </source>
</evidence>
<evidence type="ECO:0000256" key="1">
    <source>
        <dbReference type="SAM" id="SignalP"/>
    </source>
</evidence>
<reference evidence="4" key="2">
    <citation type="submission" date="2019-09" db="UniProtKB">
        <authorList>
            <consortium name="WormBaseParasite"/>
        </authorList>
    </citation>
    <scope>IDENTIFICATION</scope>
</reference>
<protein>
    <submittedName>
        <fullName evidence="4">INVERT_DEFENSINS domain-containing protein</fullName>
    </submittedName>
</protein>
<reference evidence="2 3" key="1">
    <citation type="submission" date="2018-11" db="EMBL/GenBank/DDBJ databases">
        <authorList>
            <consortium name="Pathogen Informatics"/>
        </authorList>
    </citation>
    <scope>NUCLEOTIDE SEQUENCE [LARGE SCALE GENOMIC DNA]</scope>
</reference>
<evidence type="ECO:0000313" key="4">
    <source>
        <dbReference type="WBParaSite" id="HPBE_0002300101-mRNA-1"/>
    </source>
</evidence>
<feature type="signal peptide" evidence="1">
    <location>
        <begin position="1"/>
        <end position="16"/>
    </location>
</feature>
<dbReference type="Proteomes" id="UP000050761">
    <property type="component" value="Unassembled WGS sequence"/>
</dbReference>
<keyword evidence="1" id="KW-0732">Signal</keyword>
<accession>A0A3P8C6S4</accession>
<gene>
    <name evidence="2" type="ORF">HPBE_LOCUS23000</name>
</gene>
<keyword evidence="3" id="KW-1185">Reference proteome</keyword>
<dbReference type="WBParaSite" id="HPBE_0002300101-mRNA-1">
    <property type="protein sequence ID" value="HPBE_0002300101-mRNA-1"/>
    <property type="gene ID" value="HPBE_0002300101"/>
</dbReference>
<dbReference type="EMBL" id="UZAH01034575">
    <property type="protein sequence ID" value="VDP35947.1"/>
    <property type="molecule type" value="Genomic_DNA"/>
</dbReference>
<evidence type="ECO:0000313" key="2">
    <source>
        <dbReference type="EMBL" id="VDP35947.1"/>
    </source>
</evidence>
<dbReference type="AlphaFoldDB" id="A0A183GJY9"/>
<name>A0A183GJY9_HELPZ</name>